<evidence type="ECO:0000313" key="2">
    <source>
        <dbReference type="EMBL" id="CAA9313600.1"/>
    </source>
</evidence>
<dbReference type="AlphaFoldDB" id="A0A6J4KSA6"/>
<dbReference type="EMBL" id="CADCUC010000117">
    <property type="protein sequence ID" value="CAA9313600.1"/>
    <property type="molecule type" value="Genomic_DNA"/>
</dbReference>
<reference evidence="2" key="1">
    <citation type="submission" date="2020-02" db="EMBL/GenBank/DDBJ databases">
        <authorList>
            <person name="Meier V. D."/>
        </authorList>
    </citation>
    <scope>NUCLEOTIDE SEQUENCE</scope>
    <source>
        <strain evidence="2">AVDCRST_MAG90</strain>
    </source>
</reference>
<accession>A0A6J4KSA6</accession>
<name>A0A6J4KSA6_9HYPH</name>
<sequence>MTPYWTALWARNGQPSTCGTRGHRPVAANPEPGSKRRSPLLGPPRASDE</sequence>
<organism evidence="2">
    <name type="scientific">uncultured Microvirga sp</name>
    <dbReference type="NCBI Taxonomy" id="412392"/>
    <lineage>
        <taxon>Bacteria</taxon>
        <taxon>Pseudomonadati</taxon>
        <taxon>Pseudomonadota</taxon>
        <taxon>Alphaproteobacteria</taxon>
        <taxon>Hyphomicrobiales</taxon>
        <taxon>Methylobacteriaceae</taxon>
        <taxon>Microvirga</taxon>
        <taxon>environmental samples</taxon>
    </lineage>
</organism>
<proteinExistence type="predicted"/>
<evidence type="ECO:0000256" key="1">
    <source>
        <dbReference type="SAM" id="MobiDB-lite"/>
    </source>
</evidence>
<gene>
    <name evidence="2" type="ORF">AVDCRST_MAG90-738</name>
</gene>
<protein>
    <submittedName>
        <fullName evidence="2">Uncharacterized protein</fullName>
    </submittedName>
</protein>
<feature type="region of interest" description="Disordered" evidence="1">
    <location>
        <begin position="1"/>
        <end position="49"/>
    </location>
</feature>